<feature type="transmembrane region" description="Helical" evidence="1">
    <location>
        <begin position="77"/>
        <end position="98"/>
    </location>
</feature>
<evidence type="ECO:0000256" key="1">
    <source>
        <dbReference type="SAM" id="Phobius"/>
    </source>
</evidence>
<dbReference type="EMBL" id="JAHLQT010039184">
    <property type="protein sequence ID" value="KAG7156304.1"/>
    <property type="molecule type" value="Genomic_DNA"/>
</dbReference>
<evidence type="ECO:0000256" key="2">
    <source>
        <dbReference type="SAM" id="SignalP"/>
    </source>
</evidence>
<keyword evidence="1" id="KW-0472">Membrane</keyword>
<keyword evidence="1" id="KW-0812">Transmembrane</keyword>
<dbReference type="AlphaFoldDB" id="A0A8J5MLY6"/>
<feature type="signal peptide" evidence="2">
    <location>
        <begin position="1"/>
        <end position="16"/>
    </location>
</feature>
<proteinExistence type="predicted"/>
<feature type="chain" id="PRO_5035168607" evidence="2">
    <location>
        <begin position="17"/>
        <end position="165"/>
    </location>
</feature>
<protein>
    <submittedName>
        <fullName evidence="3">Uncharacterized protein</fullName>
    </submittedName>
</protein>
<evidence type="ECO:0000313" key="4">
    <source>
        <dbReference type="Proteomes" id="UP000747542"/>
    </source>
</evidence>
<keyword evidence="4" id="KW-1185">Reference proteome</keyword>
<dbReference type="PROSITE" id="PS51257">
    <property type="entry name" value="PROKAR_LIPOPROTEIN"/>
    <property type="match status" value="1"/>
</dbReference>
<keyword evidence="1" id="KW-1133">Transmembrane helix</keyword>
<gene>
    <name evidence="3" type="ORF">Hamer_G006030</name>
</gene>
<accession>A0A8J5MLY6</accession>
<evidence type="ECO:0000313" key="3">
    <source>
        <dbReference type="EMBL" id="KAG7156304.1"/>
    </source>
</evidence>
<keyword evidence="2" id="KW-0732">Signal</keyword>
<reference evidence="3" key="1">
    <citation type="journal article" date="2021" name="Sci. Adv.">
        <title>The American lobster genome reveals insights on longevity, neural, and immune adaptations.</title>
        <authorList>
            <person name="Polinski J.M."/>
            <person name="Zimin A.V."/>
            <person name="Clark K.F."/>
            <person name="Kohn A.B."/>
            <person name="Sadowski N."/>
            <person name="Timp W."/>
            <person name="Ptitsyn A."/>
            <person name="Khanna P."/>
            <person name="Romanova D.Y."/>
            <person name="Williams P."/>
            <person name="Greenwood S.J."/>
            <person name="Moroz L.L."/>
            <person name="Walt D.R."/>
            <person name="Bodnar A.G."/>
        </authorList>
    </citation>
    <scope>NUCLEOTIDE SEQUENCE</scope>
    <source>
        <strain evidence="3">GMGI-L3</strain>
    </source>
</reference>
<comment type="caution">
    <text evidence="3">The sequence shown here is derived from an EMBL/GenBank/DDBJ whole genome shotgun (WGS) entry which is preliminary data.</text>
</comment>
<sequence>MMSKIFFLALVGVACAASVEDREGVPVAQARDTGSSSYAAPAPAPTYDEGSQGNLYYYYYPVSEYGPTEAEDVDFDIFTAIILPLLILGGLLLLLSSLTFTLTGNTGREATDSDIMGQLHDEIERVFYVYLNAFENEQCLQRTICEMGAYSKDIKGKDFVLRYDT</sequence>
<organism evidence="3 4">
    <name type="scientific">Homarus americanus</name>
    <name type="common">American lobster</name>
    <dbReference type="NCBI Taxonomy" id="6706"/>
    <lineage>
        <taxon>Eukaryota</taxon>
        <taxon>Metazoa</taxon>
        <taxon>Ecdysozoa</taxon>
        <taxon>Arthropoda</taxon>
        <taxon>Crustacea</taxon>
        <taxon>Multicrustacea</taxon>
        <taxon>Malacostraca</taxon>
        <taxon>Eumalacostraca</taxon>
        <taxon>Eucarida</taxon>
        <taxon>Decapoda</taxon>
        <taxon>Pleocyemata</taxon>
        <taxon>Astacidea</taxon>
        <taxon>Nephropoidea</taxon>
        <taxon>Nephropidae</taxon>
        <taxon>Homarus</taxon>
    </lineage>
</organism>
<name>A0A8J5MLY6_HOMAM</name>
<dbReference type="Proteomes" id="UP000747542">
    <property type="component" value="Unassembled WGS sequence"/>
</dbReference>